<dbReference type="EMBL" id="BMAW01086450">
    <property type="protein sequence ID" value="GFU47397.1"/>
    <property type="molecule type" value="Genomic_DNA"/>
</dbReference>
<evidence type="ECO:0000256" key="11">
    <source>
        <dbReference type="ARBA" id="ARBA00065434"/>
    </source>
</evidence>
<dbReference type="OrthoDB" id="296065at2759"/>
<dbReference type="GO" id="GO:0032259">
    <property type="term" value="P:methylation"/>
    <property type="evidence" value="ECO:0007669"/>
    <property type="project" value="UniProtKB-UniRule"/>
</dbReference>
<keyword evidence="6 15" id="KW-0949">S-adenosyl-L-methionine</keyword>
<dbReference type="InterPro" id="IPR016691">
    <property type="entry name" value="TRMT11"/>
</dbReference>
<dbReference type="CDD" id="cd02440">
    <property type="entry name" value="AdoMet_MTases"/>
    <property type="match status" value="1"/>
</dbReference>
<evidence type="ECO:0000256" key="15">
    <source>
        <dbReference type="PROSITE-ProRule" id="PRU00959"/>
    </source>
</evidence>
<dbReference type="PIRSF" id="PIRSF017259">
    <property type="entry name" value="tRNA_mtfrase_TRM11"/>
    <property type="match status" value="1"/>
</dbReference>
<dbReference type="Pfam" id="PF25904">
    <property type="entry name" value="Tmrp11_N"/>
    <property type="match status" value="1"/>
</dbReference>
<keyword evidence="8 15" id="KW-0694">RNA-binding</keyword>
<keyword evidence="2" id="KW-0963">Cytoplasm</keyword>
<dbReference type="Proteomes" id="UP000887013">
    <property type="component" value="Unassembled WGS sequence"/>
</dbReference>
<dbReference type="PANTHER" id="PTHR13370:SF3">
    <property type="entry name" value="TRNA (GUANINE(10)-N2)-METHYLTRANSFERASE HOMOLOG"/>
    <property type="match status" value="1"/>
</dbReference>
<dbReference type="InterPro" id="IPR029063">
    <property type="entry name" value="SAM-dependent_MTases_sf"/>
</dbReference>
<evidence type="ECO:0000259" key="17">
    <source>
        <dbReference type="Pfam" id="PF25904"/>
    </source>
</evidence>
<comment type="subcellular location">
    <subcellularLocation>
        <location evidence="1">Cytoplasm</location>
    </subcellularLocation>
</comment>
<dbReference type="PROSITE" id="PS00092">
    <property type="entry name" value="N6_MTASE"/>
    <property type="match status" value="1"/>
</dbReference>
<dbReference type="InterPro" id="IPR000241">
    <property type="entry name" value="RlmKL-like_Mtase"/>
</dbReference>
<evidence type="ECO:0000313" key="19">
    <source>
        <dbReference type="Proteomes" id="UP000887013"/>
    </source>
</evidence>
<dbReference type="GO" id="GO:0160102">
    <property type="term" value="F:tRNA (guanine(10)-N2)-methyltransferase activity"/>
    <property type="evidence" value="ECO:0007669"/>
    <property type="project" value="UniProtKB-EC"/>
</dbReference>
<dbReference type="AlphaFoldDB" id="A0A8X6R064"/>
<evidence type="ECO:0000256" key="4">
    <source>
        <dbReference type="ARBA" id="ARBA00022603"/>
    </source>
</evidence>
<evidence type="ECO:0000256" key="9">
    <source>
        <dbReference type="ARBA" id="ARBA00050985"/>
    </source>
</evidence>
<evidence type="ECO:0000256" key="6">
    <source>
        <dbReference type="ARBA" id="ARBA00022691"/>
    </source>
</evidence>
<comment type="catalytic activity">
    <reaction evidence="9">
        <text>guanosine(10) in tRNA + S-adenosyl-L-methionine = N(2)-methylguanosine(10) in tRNA + S-adenosyl-L-homocysteine + H(+)</text>
        <dbReference type="Rhea" id="RHEA:43128"/>
        <dbReference type="Rhea" id="RHEA-COMP:10355"/>
        <dbReference type="Rhea" id="RHEA-COMP:10357"/>
        <dbReference type="ChEBI" id="CHEBI:15378"/>
        <dbReference type="ChEBI" id="CHEBI:57856"/>
        <dbReference type="ChEBI" id="CHEBI:59789"/>
        <dbReference type="ChEBI" id="CHEBI:74269"/>
        <dbReference type="ChEBI" id="CHEBI:74481"/>
        <dbReference type="EC" id="2.1.1.214"/>
    </reaction>
    <physiologicalReaction direction="left-to-right" evidence="9">
        <dbReference type="Rhea" id="RHEA:43129"/>
    </physiologicalReaction>
</comment>
<comment type="subunit">
    <text evidence="11">Part of the heterodimeric TRMT11-TRM112 methyltransferase complex; this complex forms an active tRNA methyltransferase, where TRMT112 acts as an activator of the catalytic subunit TRMT11.</text>
</comment>
<evidence type="ECO:0000256" key="14">
    <source>
        <dbReference type="ARBA" id="ARBA00075308"/>
    </source>
</evidence>
<organism evidence="18 19">
    <name type="scientific">Nephila pilipes</name>
    <name type="common">Giant wood spider</name>
    <name type="synonym">Nephila maculata</name>
    <dbReference type="NCBI Taxonomy" id="299642"/>
    <lineage>
        <taxon>Eukaryota</taxon>
        <taxon>Metazoa</taxon>
        <taxon>Ecdysozoa</taxon>
        <taxon>Arthropoda</taxon>
        <taxon>Chelicerata</taxon>
        <taxon>Arachnida</taxon>
        <taxon>Araneae</taxon>
        <taxon>Araneomorphae</taxon>
        <taxon>Entelegynae</taxon>
        <taxon>Araneoidea</taxon>
        <taxon>Nephilidae</taxon>
        <taxon>Nephila</taxon>
    </lineage>
</organism>
<feature type="domain" description="Ribosomal RNA large subunit methyltransferase K/L-like methyltransferase" evidence="16">
    <location>
        <begin position="275"/>
        <end position="404"/>
    </location>
</feature>
<keyword evidence="5 15" id="KW-0808">Transferase</keyword>
<protein>
    <recommendedName>
        <fullName evidence="13">tRNA (guanine(10)-N(2))-methyltransferase TRMT11</fullName>
        <ecNumber evidence="12">2.1.1.214</ecNumber>
    </recommendedName>
    <alternativeName>
        <fullName evidence="14">tRNA methyltransferase 11 homolog</fullName>
    </alternativeName>
</protein>
<evidence type="ECO:0000256" key="13">
    <source>
        <dbReference type="ARBA" id="ARBA00067484"/>
    </source>
</evidence>
<dbReference type="EC" id="2.1.1.214" evidence="12"/>
<reference evidence="18" key="1">
    <citation type="submission" date="2020-08" db="EMBL/GenBank/DDBJ databases">
        <title>Multicomponent nature underlies the extraordinary mechanical properties of spider dragline silk.</title>
        <authorList>
            <person name="Kono N."/>
            <person name="Nakamura H."/>
            <person name="Mori M."/>
            <person name="Yoshida Y."/>
            <person name="Ohtoshi R."/>
            <person name="Malay A.D."/>
            <person name="Moran D.A.P."/>
            <person name="Tomita M."/>
            <person name="Numata K."/>
            <person name="Arakawa K."/>
        </authorList>
    </citation>
    <scope>NUCLEOTIDE SEQUENCE</scope>
</reference>
<dbReference type="GO" id="GO:0008033">
    <property type="term" value="P:tRNA processing"/>
    <property type="evidence" value="ECO:0007669"/>
    <property type="project" value="UniProtKB-UniRule"/>
</dbReference>
<evidence type="ECO:0000259" key="16">
    <source>
        <dbReference type="Pfam" id="PF01170"/>
    </source>
</evidence>
<dbReference type="GO" id="GO:0000049">
    <property type="term" value="F:tRNA binding"/>
    <property type="evidence" value="ECO:0007669"/>
    <property type="project" value="UniProtKB-UniRule"/>
</dbReference>
<proteinExistence type="inferred from homology"/>
<evidence type="ECO:0000256" key="1">
    <source>
        <dbReference type="ARBA" id="ARBA00004496"/>
    </source>
</evidence>
<comment type="function">
    <text evidence="10">Catalytic subunit of the TRMT11-TRM112 methyltransferase complex, that specifically mediates the S-adenosyl-L-methionine-dependent N(2)-methylation of guanosine nucleotide at position 10 (m2G10) in tRNAs. This is one of the major tRNA (guanine-N(2))-methyltransferases.</text>
</comment>
<evidence type="ECO:0000256" key="2">
    <source>
        <dbReference type="ARBA" id="ARBA00022490"/>
    </source>
</evidence>
<evidence type="ECO:0000256" key="12">
    <source>
        <dbReference type="ARBA" id="ARBA00066937"/>
    </source>
</evidence>
<keyword evidence="4 15" id="KW-0489">Methyltransferase</keyword>
<dbReference type="PANTHER" id="PTHR13370">
    <property type="entry name" value="RNA METHYLASE-RELATED"/>
    <property type="match status" value="1"/>
</dbReference>
<keyword evidence="7 15" id="KW-0819">tRNA processing</keyword>
<comment type="caution">
    <text evidence="18">The sequence shown here is derived from an EMBL/GenBank/DDBJ whole genome shotgun (WGS) entry which is preliminary data.</text>
</comment>
<keyword evidence="19" id="KW-1185">Reference proteome</keyword>
<feature type="domain" description="tRNA (guanine(10)-N(2))-methyltransferase TRMT11 N-terminal" evidence="17">
    <location>
        <begin position="94"/>
        <end position="265"/>
    </location>
</feature>
<evidence type="ECO:0000256" key="5">
    <source>
        <dbReference type="ARBA" id="ARBA00022679"/>
    </source>
</evidence>
<evidence type="ECO:0000256" key="8">
    <source>
        <dbReference type="ARBA" id="ARBA00022884"/>
    </source>
</evidence>
<dbReference type="InterPro" id="IPR059073">
    <property type="entry name" value="TRMT11_N"/>
</dbReference>
<dbReference type="InterPro" id="IPR002052">
    <property type="entry name" value="DNA_methylase_N6_adenine_CS"/>
</dbReference>
<dbReference type="Pfam" id="PF01170">
    <property type="entry name" value="UPF0020"/>
    <property type="match status" value="1"/>
</dbReference>
<dbReference type="Gene3D" id="3.40.50.150">
    <property type="entry name" value="Vaccinia Virus protein VP39"/>
    <property type="match status" value="1"/>
</dbReference>
<accession>A0A8X6R064</accession>
<sequence length="532" mass="62083">MQPLIRGRGKSRSCSKRIVLELSFQAACQWNAHVIWSDDKKKKKRKENIFLEASQDCLVVCDCCEMAHVEIICPDRDRRNLFYKMTKILNYGQSFLLWYAHDFFNFRLQELQAITKLFNINFEWIEEPSCKDPFFLINVSSPNDIHKIMSRTVLIKSAYELWAKSETVAELHKHLEIVPKKFLEPYIKVDVSFRIMVESFGKKMSKEYKVERIDELVFLGFEGPIKLKNPDHSFLLMEYYGTDRNYAPESPFNVFFGRWLADGQRRVSQKINLKTRKFIGNTTMDPLLSLVMANMALIKPGDIVLDPFVGTGGLLVAAAHFGGYVLGTDIDYLMLHGKDKPSRLNQKRREPDECILTNMKQYGYESQYLDVLVSDTALPMWRCQSFFDAIITDPPYGIRESTERIGTEKDYKIPEHLALNHIPSKVTYSLQDIIEDLLHFSSILLKLHGRLVFFMPCVNTDLFHSFDKKYLPQHPCLKLLSYSKQPLTGHSSRYLITMEKIKENLDSREKGYVPEAALHFRKKYFQQRKKEL</sequence>
<dbReference type="SUPFAM" id="SSF53335">
    <property type="entry name" value="S-adenosyl-L-methionine-dependent methyltransferases"/>
    <property type="match status" value="1"/>
</dbReference>
<evidence type="ECO:0000256" key="3">
    <source>
        <dbReference type="ARBA" id="ARBA00022555"/>
    </source>
</evidence>
<dbReference type="PROSITE" id="PS51627">
    <property type="entry name" value="SAM_MT_TRM11"/>
    <property type="match status" value="1"/>
</dbReference>
<comment type="similarity">
    <text evidence="15">Belongs to the class I-like SAM-binding methyltransferase superfamily. TRM11 methyltransferase family.</text>
</comment>
<evidence type="ECO:0000256" key="7">
    <source>
        <dbReference type="ARBA" id="ARBA00022694"/>
    </source>
</evidence>
<evidence type="ECO:0000256" key="10">
    <source>
        <dbReference type="ARBA" id="ARBA00056270"/>
    </source>
</evidence>
<evidence type="ECO:0000313" key="18">
    <source>
        <dbReference type="EMBL" id="GFU47397.1"/>
    </source>
</evidence>
<dbReference type="GO" id="GO:0005737">
    <property type="term" value="C:cytoplasm"/>
    <property type="evidence" value="ECO:0007669"/>
    <property type="project" value="UniProtKB-SubCell"/>
</dbReference>
<dbReference type="GO" id="GO:0043527">
    <property type="term" value="C:tRNA methyltransferase complex"/>
    <property type="evidence" value="ECO:0007669"/>
    <property type="project" value="UniProtKB-ARBA"/>
</dbReference>
<gene>
    <name evidence="18" type="ORF">NPIL_82441</name>
</gene>
<keyword evidence="3 15" id="KW-0820">tRNA-binding</keyword>
<name>A0A8X6R064_NEPPI</name>